<protein>
    <submittedName>
        <fullName evidence="1">Uncharacterized protein</fullName>
    </submittedName>
</protein>
<gene>
    <name evidence="1" type="ORF">CJ240_02335</name>
</gene>
<comment type="caution">
    <text evidence="1">The sequence shown here is derived from an EMBL/GenBank/DDBJ whole genome shotgun (WGS) entry which is preliminary data.</text>
</comment>
<organism evidence="1 2">
    <name type="scientific">Varibaculum cambriense</name>
    <dbReference type="NCBI Taxonomy" id="184870"/>
    <lineage>
        <taxon>Bacteria</taxon>
        <taxon>Bacillati</taxon>
        <taxon>Actinomycetota</taxon>
        <taxon>Actinomycetes</taxon>
        <taxon>Actinomycetales</taxon>
        <taxon>Actinomycetaceae</taxon>
        <taxon>Varibaculum</taxon>
    </lineage>
</organism>
<evidence type="ECO:0000313" key="1">
    <source>
        <dbReference type="EMBL" id="PMB90589.1"/>
    </source>
</evidence>
<reference evidence="1 2" key="1">
    <citation type="submission" date="2017-09" db="EMBL/GenBank/DDBJ databases">
        <title>Bacterial strain isolated from the female urinary microbiota.</title>
        <authorList>
            <person name="Thomas-White K."/>
            <person name="Kumar N."/>
            <person name="Forster S."/>
            <person name="Putonti C."/>
            <person name="Lawley T."/>
            <person name="Wolfe A.J."/>
        </authorList>
    </citation>
    <scope>NUCLEOTIDE SEQUENCE [LARGE SCALE GENOMIC DNA]</scope>
    <source>
        <strain evidence="1 2">UMB0744</strain>
    </source>
</reference>
<dbReference type="Proteomes" id="UP000243201">
    <property type="component" value="Unassembled WGS sequence"/>
</dbReference>
<dbReference type="EMBL" id="PNGC01000001">
    <property type="protein sequence ID" value="PMB90589.1"/>
    <property type="molecule type" value="Genomic_DNA"/>
</dbReference>
<accession>A0ABX4UUL9</accession>
<evidence type="ECO:0000313" key="2">
    <source>
        <dbReference type="Proteomes" id="UP000243201"/>
    </source>
</evidence>
<name>A0ABX4UUL9_9ACTO</name>
<sequence length="96" mass="10354">MQNGRLTVYGGCFYRWRVISYGVLLCEVVRGDVFTLPEQKHPPARNKGGGWFRCLGGSVAVNEGARSYVGRAGTGVLRAARVAGMAPGKLEVRAVK</sequence>
<keyword evidence="2" id="KW-1185">Reference proteome</keyword>
<proteinExistence type="predicted"/>